<accession>A0A7J7JLC6</accession>
<reference evidence="1" key="1">
    <citation type="submission" date="2020-06" db="EMBL/GenBank/DDBJ databases">
        <title>Draft genome of Bugula neritina, a colonial animal packing powerful symbionts and potential medicines.</title>
        <authorList>
            <person name="Rayko M."/>
        </authorList>
    </citation>
    <scope>NUCLEOTIDE SEQUENCE [LARGE SCALE GENOMIC DNA]</scope>
    <source>
        <strain evidence="1">Kwan_BN1</strain>
    </source>
</reference>
<comment type="caution">
    <text evidence="1">The sequence shown here is derived from an EMBL/GenBank/DDBJ whole genome shotgun (WGS) entry which is preliminary data.</text>
</comment>
<gene>
    <name evidence="1" type="ORF">EB796_015452</name>
</gene>
<protein>
    <submittedName>
        <fullName evidence="1">Uncharacterized protein</fullName>
    </submittedName>
</protein>
<dbReference type="AlphaFoldDB" id="A0A7J7JLC6"/>
<evidence type="ECO:0000313" key="1">
    <source>
        <dbReference type="EMBL" id="KAF6026246.1"/>
    </source>
</evidence>
<dbReference type="EMBL" id="VXIV02002316">
    <property type="protein sequence ID" value="KAF6026246.1"/>
    <property type="molecule type" value="Genomic_DNA"/>
</dbReference>
<name>A0A7J7JLC6_BUGNE</name>
<dbReference type="Proteomes" id="UP000593567">
    <property type="component" value="Unassembled WGS sequence"/>
</dbReference>
<organism evidence="1 2">
    <name type="scientific">Bugula neritina</name>
    <name type="common">Brown bryozoan</name>
    <name type="synonym">Sertularia neritina</name>
    <dbReference type="NCBI Taxonomy" id="10212"/>
    <lineage>
        <taxon>Eukaryota</taxon>
        <taxon>Metazoa</taxon>
        <taxon>Spiralia</taxon>
        <taxon>Lophotrochozoa</taxon>
        <taxon>Bryozoa</taxon>
        <taxon>Gymnolaemata</taxon>
        <taxon>Cheilostomatida</taxon>
        <taxon>Flustrina</taxon>
        <taxon>Buguloidea</taxon>
        <taxon>Bugulidae</taxon>
        <taxon>Bugula</taxon>
    </lineage>
</organism>
<proteinExistence type="predicted"/>
<keyword evidence="2" id="KW-1185">Reference proteome</keyword>
<sequence length="66" mass="7586">MKDWFGRVSKLTVVLQSGNIKRVNEEWLWPLTVKEISKDHDSVLVTSLAAEKVGYHLDKDKAIAKY</sequence>
<evidence type="ECO:0000313" key="2">
    <source>
        <dbReference type="Proteomes" id="UP000593567"/>
    </source>
</evidence>